<name>A0A3E0VF93_9MICO</name>
<dbReference type="AlphaFoldDB" id="A0A3E0VF93"/>
<dbReference type="RefSeq" id="WP_116414019.1">
    <property type="nucleotide sequence ID" value="NZ_NBWZ01000001.1"/>
</dbReference>
<dbReference type="SUPFAM" id="SSF50346">
    <property type="entry name" value="PRC-barrel domain"/>
    <property type="match status" value="1"/>
</dbReference>
<dbReference type="InterPro" id="IPR014747">
    <property type="entry name" value="Bac_photo_RC_H_C"/>
</dbReference>
<dbReference type="InterPro" id="IPR011033">
    <property type="entry name" value="PRC_barrel-like_sf"/>
</dbReference>
<keyword evidence="3" id="KW-1185">Reference proteome</keyword>
<accession>A0A3E0VF93</accession>
<dbReference type="InterPro" id="IPR027275">
    <property type="entry name" value="PRC-brl_dom"/>
</dbReference>
<dbReference type="GO" id="GO:0030077">
    <property type="term" value="C:plasma membrane light-harvesting complex"/>
    <property type="evidence" value="ECO:0007669"/>
    <property type="project" value="InterPro"/>
</dbReference>
<proteinExistence type="predicted"/>
<evidence type="ECO:0000313" key="2">
    <source>
        <dbReference type="EMBL" id="RFA08616.1"/>
    </source>
</evidence>
<dbReference type="OrthoDB" id="3712018at2"/>
<evidence type="ECO:0000259" key="1">
    <source>
        <dbReference type="Pfam" id="PF05239"/>
    </source>
</evidence>
<gene>
    <name evidence="2" type="ORF">B7R54_04760</name>
</gene>
<sequence>MFEAENLRDWIDLPVVDQAGDKVGSLESIYFDTAAGVPSFAAVHVGILGGQKLVFAPLDGAVVAPKYLKVMFPKKLIKDAPSIATDGELEAAEEPALFAHYALTYQTGSGGERRLGRR</sequence>
<reference evidence="2 3" key="1">
    <citation type="submission" date="2017-04" db="EMBL/GenBank/DDBJ databases">
        <title>Comparative genome analysis of Subtercola boreus.</title>
        <authorList>
            <person name="Cho Y.-J."/>
            <person name="Cho A."/>
            <person name="Kim O.-S."/>
            <person name="Lee J.-I."/>
        </authorList>
    </citation>
    <scope>NUCLEOTIDE SEQUENCE [LARGE SCALE GENOMIC DNA]</scope>
    <source>
        <strain evidence="2 3">K300</strain>
    </source>
</reference>
<evidence type="ECO:0000313" key="3">
    <source>
        <dbReference type="Proteomes" id="UP000256486"/>
    </source>
</evidence>
<dbReference type="EMBL" id="NBWZ01000001">
    <property type="protein sequence ID" value="RFA08616.1"/>
    <property type="molecule type" value="Genomic_DNA"/>
</dbReference>
<comment type="caution">
    <text evidence="2">The sequence shown here is derived from an EMBL/GenBank/DDBJ whole genome shotgun (WGS) entry which is preliminary data.</text>
</comment>
<dbReference type="GO" id="GO:0019684">
    <property type="term" value="P:photosynthesis, light reaction"/>
    <property type="evidence" value="ECO:0007669"/>
    <property type="project" value="InterPro"/>
</dbReference>
<protein>
    <submittedName>
        <fullName evidence="2">Photosystem reaction center subunit H</fullName>
    </submittedName>
</protein>
<dbReference type="Gene3D" id="3.90.50.10">
    <property type="entry name" value="Photosynthetic Reaction Center, subunit H, domain 2"/>
    <property type="match status" value="1"/>
</dbReference>
<feature type="domain" description="PRC-barrel" evidence="1">
    <location>
        <begin position="5"/>
        <end position="76"/>
    </location>
</feature>
<dbReference type="Proteomes" id="UP000256486">
    <property type="component" value="Unassembled WGS sequence"/>
</dbReference>
<dbReference type="Pfam" id="PF05239">
    <property type="entry name" value="PRC"/>
    <property type="match status" value="1"/>
</dbReference>
<organism evidence="2 3">
    <name type="scientific">Subtercola boreus</name>
    <dbReference type="NCBI Taxonomy" id="120213"/>
    <lineage>
        <taxon>Bacteria</taxon>
        <taxon>Bacillati</taxon>
        <taxon>Actinomycetota</taxon>
        <taxon>Actinomycetes</taxon>
        <taxon>Micrococcales</taxon>
        <taxon>Microbacteriaceae</taxon>
        <taxon>Subtercola</taxon>
    </lineage>
</organism>